<dbReference type="AlphaFoldDB" id="A0A2V5GT23"/>
<dbReference type="Proteomes" id="UP000249829">
    <property type="component" value="Unassembled WGS sequence"/>
</dbReference>
<evidence type="ECO:0000259" key="2">
    <source>
        <dbReference type="Pfam" id="PF25809"/>
    </source>
</evidence>
<proteinExistence type="predicted"/>
<feature type="region of interest" description="Disordered" evidence="1">
    <location>
        <begin position="88"/>
        <end position="117"/>
    </location>
</feature>
<name>A0A2V5GT23_ASPV1</name>
<feature type="compositionally biased region" description="Low complexity" evidence="1">
    <location>
        <begin position="29"/>
        <end position="41"/>
    </location>
</feature>
<accession>A0A2V5GT23</accession>
<evidence type="ECO:0000313" key="4">
    <source>
        <dbReference type="Proteomes" id="UP000249829"/>
    </source>
</evidence>
<feature type="compositionally biased region" description="Low complexity" evidence="1">
    <location>
        <begin position="1"/>
        <end position="10"/>
    </location>
</feature>
<protein>
    <recommendedName>
        <fullName evidence="2">STEEP1 domain-containing protein</fullName>
    </recommendedName>
</protein>
<reference evidence="3 4" key="1">
    <citation type="submission" date="2018-02" db="EMBL/GenBank/DDBJ databases">
        <title>The genomes of Aspergillus section Nigri reveals drivers in fungal speciation.</title>
        <authorList>
            <consortium name="DOE Joint Genome Institute"/>
            <person name="Vesth T.C."/>
            <person name="Nybo J."/>
            <person name="Theobald S."/>
            <person name="Brandl J."/>
            <person name="Frisvad J.C."/>
            <person name="Nielsen K.F."/>
            <person name="Lyhne E.K."/>
            <person name="Kogle M.E."/>
            <person name="Kuo A."/>
            <person name="Riley R."/>
            <person name="Clum A."/>
            <person name="Nolan M."/>
            <person name="Lipzen A."/>
            <person name="Salamov A."/>
            <person name="Henrissat B."/>
            <person name="Wiebenga A."/>
            <person name="De vries R.P."/>
            <person name="Grigoriev I.V."/>
            <person name="Mortensen U.H."/>
            <person name="Andersen M.R."/>
            <person name="Baker S.E."/>
        </authorList>
    </citation>
    <scope>NUCLEOTIDE SEQUENCE [LARGE SCALE GENOMIC DNA]</scope>
    <source>
        <strain evidence="3 4">CBS 115571</strain>
    </source>
</reference>
<dbReference type="InterPro" id="IPR057965">
    <property type="entry name" value="STEEP1_dom"/>
</dbReference>
<gene>
    <name evidence="3" type="ORF">BO99DRAFT_394652</name>
</gene>
<feature type="region of interest" description="Disordered" evidence="1">
    <location>
        <begin position="1"/>
        <end position="41"/>
    </location>
</feature>
<dbReference type="Pfam" id="PF25809">
    <property type="entry name" value="STEEP1"/>
    <property type="match status" value="1"/>
</dbReference>
<dbReference type="OMA" id="CRVVMGY"/>
<keyword evidence="4" id="KW-1185">Reference proteome</keyword>
<organism evidence="3 4">
    <name type="scientific">Aspergillus violaceofuscus (strain CBS 115571)</name>
    <dbReference type="NCBI Taxonomy" id="1450538"/>
    <lineage>
        <taxon>Eukaryota</taxon>
        <taxon>Fungi</taxon>
        <taxon>Dikarya</taxon>
        <taxon>Ascomycota</taxon>
        <taxon>Pezizomycotina</taxon>
        <taxon>Eurotiomycetes</taxon>
        <taxon>Eurotiomycetidae</taxon>
        <taxon>Eurotiales</taxon>
        <taxon>Aspergillaceae</taxon>
        <taxon>Aspergillus</taxon>
    </lineage>
</organism>
<dbReference type="EMBL" id="KZ825211">
    <property type="protein sequence ID" value="PYI14445.1"/>
    <property type="molecule type" value="Genomic_DNA"/>
</dbReference>
<feature type="compositionally biased region" description="Low complexity" evidence="1">
    <location>
        <begin position="96"/>
        <end position="116"/>
    </location>
</feature>
<dbReference type="STRING" id="1450538.A0A2V5GT23"/>
<feature type="compositionally biased region" description="Pro residues" evidence="1">
    <location>
        <begin position="11"/>
        <end position="28"/>
    </location>
</feature>
<evidence type="ECO:0000256" key="1">
    <source>
        <dbReference type="SAM" id="MobiDB-lite"/>
    </source>
</evidence>
<evidence type="ECO:0000313" key="3">
    <source>
        <dbReference type="EMBL" id="PYI14445.1"/>
    </source>
</evidence>
<sequence>MSSPHESPSFQPQPPPQQPQQPPTPSQQPNPSEQQLPQTQPQKLPIHTNHCRYCNHLLLATTREIPTLPRRKPPAQDAALILPLPRAEEEDELDTENNNNNNNNNKAEDTAAAAAKQPQPHYTILLSTTIPDRKPTVVRREDGFEKRRLLRCGRCRVVVGYFLDAVHFPSGGVGGTAEGDEDEEEGEGQRAKVVYLLPGALMETGVMEANDVENLRAMDREWAGWMESS</sequence>
<feature type="domain" description="STEEP1" evidence="2">
    <location>
        <begin position="43"/>
        <end position="206"/>
    </location>
</feature>